<evidence type="ECO:0000256" key="1">
    <source>
        <dbReference type="SAM" id="Phobius"/>
    </source>
</evidence>
<keyword evidence="1" id="KW-1133">Transmembrane helix</keyword>
<gene>
    <name evidence="2" type="ORF">FYJ33_07655</name>
</gene>
<feature type="transmembrane region" description="Helical" evidence="1">
    <location>
        <begin position="78"/>
        <end position="101"/>
    </location>
</feature>
<reference evidence="2 3" key="1">
    <citation type="submission" date="2019-08" db="EMBL/GenBank/DDBJ databases">
        <title>In-depth cultivation of the pig gut microbiome towards novel bacterial diversity and tailored functional studies.</title>
        <authorList>
            <person name="Wylensek D."/>
            <person name="Hitch T.C.A."/>
            <person name="Clavel T."/>
        </authorList>
    </citation>
    <scope>NUCLEOTIDE SEQUENCE [LARGE SCALE GENOMIC DNA]</scope>
    <source>
        <strain evidence="2 3">WCA-383-APC-5B</strain>
    </source>
</reference>
<proteinExistence type="predicted"/>
<evidence type="ECO:0000313" key="3">
    <source>
        <dbReference type="Proteomes" id="UP000460287"/>
    </source>
</evidence>
<keyword evidence="3" id="KW-1185">Reference proteome</keyword>
<keyword evidence="1" id="KW-0812">Transmembrane</keyword>
<protein>
    <submittedName>
        <fullName evidence="2">Uncharacterized protein</fullName>
    </submittedName>
</protein>
<evidence type="ECO:0000313" key="2">
    <source>
        <dbReference type="EMBL" id="MSR91290.1"/>
    </source>
</evidence>
<sequence>MLLHVGFTGIFILIATWTRGSSFGIALGIFSGCVLTSMIYRGVSWLINKTGIVQGFSIENYMVESNVQYMLVGINNEYIVRGMLVGIIFSAVTMFASRGVLNKKDI</sequence>
<accession>A0A7X2T1I8</accession>
<organism evidence="2 3">
    <name type="scientific">Inconstantimicrobium porci</name>
    <dbReference type="NCBI Taxonomy" id="2652291"/>
    <lineage>
        <taxon>Bacteria</taxon>
        <taxon>Bacillati</taxon>
        <taxon>Bacillota</taxon>
        <taxon>Clostridia</taxon>
        <taxon>Eubacteriales</taxon>
        <taxon>Clostridiaceae</taxon>
        <taxon>Inconstantimicrobium</taxon>
    </lineage>
</organism>
<name>A0A7X2T1I8_9CLOT</name>
<dbReference type="EMBL" id="VULX01000009">
    <property type="protein sequence ID" value="MSR91290.1"/>
    <property type="molecule type" value="Genomic_DNA"/>
</dbReference>
<comment type="caution">
    <text evidence="2">The sequence shown here is derived from an EMBL/GenBank/DDBJ whole genome shotgun (WGS) entry which is preliminary data.</text>
</comment>
<feature type="transmembrane region" description="Helical" evidence="1">
    <location>
        <begin position="21"/>
        <end position="40"/>
    </location>
</feature>
<dbReference type="AlphaFoldDB" id="A0A7X2T1I8"/>
<keyword evidence="1" id="KW-0472">Membrane</keyword>
<dbReference type="Proteomes" id="UP000460287">
    <property type="component" value="Unassembled WGS sequence"/>
</dbReference>
<dbReference type="RefSeq" id="WP_154531180.1">
    <property type="nucleotide sequence ID" value="NZ_JAXFSD010000029.1"/>
</dbReference>